<comment type="pathway">
    <text evidence="2">Secondary metabolite biosynthesis.</text>
</comment>
<evidence type="ECO:0000256" key="3">
    <source>
        <dbReference type="ARBA" id="ARBA00022630"/>
    </source>
</evidence>
<comment type="cofactor">
    <cofactor evidence="1">
        <name>FAD</name>
        <dbReference type="ChEBI" id="CHEBI:57692"/>
    </cofactor>
</comment>
<dbReference type="PANTHER" id="PTHR47178:SF5">
    <property type="entry name" value="FAD-BINDING DOMAIN-CONTAINING PROTEIN"/>
    <property type="match status" value="1"/>
</dbReference>
<comment type="caution">
    <text evidence="8">The sequence shown here is derived from an EMBL/GenBank/DDBJ whole genome shotgun (WGS) entry which is preliminary data.</text>
</comment>
<reference evidence="8 9" key="1">
    <citation type="submission" date="2023-01" db="EMBL/GenBank/DDBJ databases">
        <title>Analysis of 21 Apiospora genomes using comparative genomics revels a genus with tremendous synthesis potential of carbohydrate active enzymes and secondary metabolites.</title>
        <authorList>
            <person name="Sorensen T."/>
        </authorList>
    </citation>
    <scope>NUCLEOTIDE SEQUENCE [LARGE SCALE GENOMIC DNA]</scope>
    <source>
        <strain evidence="8 9">CBS 33761</strain>
    </source>
</reference>
<dbReference type="Gene3D" id="3.50.50.60">
    <property type="entry name" value="FAD/NAD(P)-binding domain"/>
    <property type="match status" value="1"/>
</dbReference>
<keyword evidence="6" id="KW-0503">Monooxygenase</keyword>
<evidence type="ECO:0000313" key="8">
    <source>
        <dbReference type="EMBL" id="KAK8052187.1"/>
    </source>
</evidence>
<keyword evidence="5" id="KW-0560">Oxidoreductase</keyword>
<keyword evidence="3" id="KW-0285">Flavoprotein</keyword>
<dbReference type="EMBL" id="JAQQWK010000002">
    <property type="protein sequence ID" value="KAK8052187.1"/>
    <property type="molecule type" value="Genomic_DNA"/>
</dbReference>
<evidence type="ECO:0000259" key="7">
    <source>
        <dbReference type="Pfam" id="PF01494"/>
    </source>
</evidence>
<name>A0ABR1TZZ2_9PEZI</name>
<keyword evidence="9" id="KW-1185">Reference proteome</keyword>
<dbReference type="Pfam" id="PF13450">
    <property type="entry name" value="NAD_binding_8"/>
    <property type="match status" value="1"/>
</dbReference>
<dbReference type="Proteomes" id="UP001444661">
    <property type="component" value="Unassembled WGS sequence"/>
</dbReference>
<feature type="domain" description="FAD-binding" evidence="7">
    <location>
        <begin position="340"/>
        <end position="400"/>
    </location>
</feature>
<dbReference type="InterPro" id="IPR036188">
    <property type="entry name" value="FAD/NAD-bd_sf"/>
</dbReference>
<dbReference type="PANTHER" id="PTHR47178">
    <property type="entry name" value="MONOOXYGENASE, FAD-BINDING"/>
    <property type="match status" value="1"/>
</dbReference>
<protein>
    <recommendedName>
        <fullName evidence="7">FAD-binding domain-containing protein</fullName>
    </recommendedName>
</protein>
<accession>A0ABR1TZZ2</accession>
<gene>
    <name evidence="8" type="ORF">PG993_003572</name>
</gene>
<evidence type="ECO:0000256" key="5">
    <source>
        <dbReference type="ARBA" id="ARBA00023002"/>
    </source>
</evidence>
<dbReference type="PRINTS" id="PR00420">
    <property type="entry name" value="RNGMNOXGNASE"/>
</dbReference>
<organism evidence="8 9">
    <name type="scientific">Apiospora rasikravindrae</name>
    <dbReference type="NCBI Taxonomy" id="990691"/>
    <lineage>
        <taxon>Eukaryota</taxon>
        <taxon>Fungi</taxon>
        <taxon>Dikarya</taxon>
        <taxon>Ascomycota</taxon>
        <taxon>Pezizomycotina</taxon>
        <taxon>Sordariomycetes</taxon>
        <taxon>Xylariomycetidae</taxon>
        <taxon>Amphisphaeriales</taxon>
        <taxon>Apiosporaceae</taxon>
        <taxon>Apiospora</taxon>
    </lineage>
</organism>
<proteinExistence type="predicted"/>
<keyword evidence="4" id="KW-0274">FAD</keyword>
<dbReference type="InterPro" id="IPR002938">
    <property type="entry name" value="FAD-bd"/>
</dbReference>
<evidence type="ECO:0000256" key="2">
    <source>
        <dbReference type="ARBA" id="ARBA00005179"/>
    </source>
</evidence>
<evidence type="ECO:0000256" key="1">
    <source>
        <dbReference type="ARBA" id="ARBA00001974"/>
    </source>
</evidence>
<evidence type="ECO:0000256" key="6">
    <source>
        <dbReference type="ARBA" id="ARBA00023033"/>
    </source>
</evidence>
<evidence type="ECO:0000313" key="9">
    <source>
        <dbReference type="Proteomes" id="UP001444661"/>
    </source>
</evidence>
<evidence type="ECO:0000256" key="4">
    <source>
        <dbReference type="ARBA" id="ARBA00022827"/>
    </source>
</evidence>
<dbReference type="Pfam" id="PF01494">
    <property type="entry name" value="FAD_binding_3"/>
    <property type="match status" value="1"/>
</dbReference>
<sequence length="431" mass="47355">MSATPGDPVLIIGGGISGLCLAQGLKKLHIPFKVFERDAETAARAQGYRVRLHDGVDIIQDMVPSSVSALFNATTAVLEHGMQQYNAITGSIYPLKASRAPRGARRLLAKPGESGGSHAAATLDRRVLRDVLLTGIGEDVVFGKMYSHFEIDEDRANVMAYFTDGSSERGRLLVGADGKWSAVRRQHVPDFVMLDTGHGGYFGKTPLTAEFREIFERNTDLQGIVLVRDMQTLATPIHVVMEKMAWSPTSRNNVSTVQLPQDYIYWVLLVERASTPFSEEELAGPLRWGDGAVQAILDLTKSWTPELRKVLTGQTPQETAFIPVHSASPKMLAWKPSRYVTLVGDAVHGMPPFAALGANTALRGVHLLYQAIEQHGMEGLTEDIIGRYEAELRGLAVETIEQSFEAGQFTFKLKSPKEYRVLKARGDKAKL</sequence>
<dbReference type="SUPFAM" id="SSF51905">
    <property type="entry name" value="FAD/NAD(P)-binding domain"/>
    <property type="match status" value="1"/>
</dbReference>